<evidence type="ECO:0000313" key="2">
    <source>
        <dbReference type="Proteomes" id="UP000838412"/>
    </source>
</evidence>
<name>A0A8J9W0X3_BRALA</name>
<organism evidence="1 2">
    <name type="scientific">Branchiostoma lanceolatum</name>
    <name type="common">Common lancelet</name>
    <name type="synonym">Amphioxus lanceolatum</name>
    <dbReference type="NCBI Taxonomy" id="7740"/>
    <lineage>
        <taxon>Eukaryota</taxon>
        <taxon>Metazoa</taxon>
        <taxon>Chordata</taxon>
        <taxon>Cephalochordata</taxon>
        <taxon>Leptocardii</taxon>
        <taxon>Amphioxiformes</taxon>
        <taxon>Branchiostomatidae</taxon>
        <taxon>Branchiostoma</taxon>
    </lineage>
</organism>
<reference evidence="1" key="1">
    <citation type="submission" date="2022-01" db="EMBL/GenBank/DDBJ databases">
        <authorList>
            <person name="Braso-Vives M."/>
        </authorList>
    </citation>
    <scope>NUCLEOTIDE SEQUENCE</scope>
</reference>
<keyword evidence="2" id="KW-1185">Reference proteome</keyword>
<accession>A0A8J9W0X3</accession>
<dbReference type="OrthoDB" id="10067078at2759"/>
<gene>
    <name evidence="1" type="primary">Hypp6219</name>
    <name evidence="1" type="ORF">BLAG_LOCUS4748</name>
</gene>
<dbReference type="AlphaFoldDB" id="A0A8J9W0X3"/>
<dbReference type="Proteomes" id="UP000838412">
    <property type="component" value="Chromosome 11"/>
</dbReference>
<sequence length="235" mass="25609">MGEMGDPAGEEDSYSQLAGFFEEAGINSIVVTLADLQQSAATAVSVTARLSGAPVNLSRNTILTLRVVREHAGGVDCQVFGSHHATQPLKEHQSTMEMVYGKFGRDSLPEFKLWRVGEAAVVGLPERLATIRVAAGGTGKLMDLYFTREVLTASSLRGLGKHDALDEDIMTAIISATIMKFPTGYDYLQFSNIVDTPLPFNSFHNHQIVYNQDVAAIINQYEQELATTRATNRSL</sequence>
<dbReference type="EMBL" id="OV696696">
    <property type="protein sequence ID" value="CAH1240933.1"/>
    <property type="molecule type" value="Genomic_DNA"/>
</dbReference>
<proteinExistence type="predicted"/>
<protein>
    <submittedName>
        <fullName evidence="1">Hypp6219 protein</fullName>
    </submittedName>
</protein>
<evidence type="ECO:0000313" key="1">
    <source>
        <dbReference type="EMBL" id="CAH1240933.1"/>
    </source>
</evidence>